<sequence length="152" mass="16917">YMREFDHNSLPLDGVPALPPGAPAVKAEEGGGKKRGVIVRRHGCSKDIQALWLKTRDVVPDNDDELLRKLIANGVEGYSEASARKKNARKNMMSKADLAKQPKKKHRNYIQKNQRTTNSHLLGTELGDILMSTQHQVRRAGQEEAARKAAAR</sequence>
<organism evidence="2 3">
    <name type="scientific">Tetraparma gracilis</name>
    <dbReference type="NCBI Taxonomy" id="2962635"/>
    <lineage>
        <taxon>Eukaryota</taxon>
        <taxon>Sar</taxon>
        <taxon>Stramenopiles</taxon>
        <taxon>Ochrophyta</taxon>
        <taxon>Bolidophyceae</taxon>
        <taxon>Parmales</taxon>
        <taxon>Triparmaceae</taxon>
        <taxon>Tetraparma</taxon>
    </lineage>
</organism>
<feature type="compositionally biased region" description="Basic and acidic residues" evidence="1">
    <location>
        <begin position="140"/>
        <end position="152"/>
    </location>
</feature>
<keyword evidence="3" id="KW-1185">Reference proteome</keyword>
<feature type="compositionally biased region" description="Polar residues" evidence="1">
    <location>
        <begin position="110"/>
        <end position="121"/>
    </location>
</feature>
<feature type="non-terminal residue" evidence="2">
    <location>
        <position position="1"/>
    </location>
</feature>
<evidence type="ECO:0000313" key="2">
    <source>
        <dbReference type="EMBL" id="GMI37359.1"/>
    </source>
</evidence>
<reference evidence="2 3" key="1">
    <citation type="journal article" date="2023" name="Commun. Biol.">
        <title>Genome analysis of Parmales, the sister group of diatoms, reveals the evolutionary specialization of diatoms from phago-mixotrophs to photoautotrophs.</title>
        <authorList>
            <person name="Ban H."/>
            <person name="Sato S."/>
            <person name="Yoshikawa S."/>
            <person name="Yamada K."/>
            <person name="Nakamura Y."/>
            <person name="Ichinomiya M."/>
            <person name="Sato N."/>
            <person name="Blanc-Mathieu R."/>
            <person name="Endo H."/>
            <person name="Kuwata A."/>
            <person name="Ogata H."/>
        </authorList>
    </citation>
    <scope>NUCLEOTIDE SEQUENCE [LARGE SCALE GENOMIC DNA]</scope>
</reference>
<feature type="region of interest" description="Disordered" evidence="1">
    <location>
        <begin position="133"/>
        <end position="152"/>
    </location>
</feature>
<gene>
    <name evidence="2" type="ORF">TeGR_g3041</name>
</gene>
<evidence type="ECO:0000256" key="1">
    <source>
        <dbReference type="SAM" id="MobiDB-lite"/>
    </source>
</evidence>
<name>A0ABQ6N0P8_9STRA</name>
<dbReference type="EMBL" id="BRYB01000773">
    <property type="protein sequence ID" value="GMI37359.1"/>
    <property type="molecule type" value="Genomic_DNA"/>
</dbReference>
<accession>A0ABQ6N0P8</accession>
<evidence type="ECO:0000313" key="3">
    <source>
        <dbReference type="Proteomes" id="UP001165060"/>
    </source>
</evidence>
<proteinExistence type="predicted"/>
<feature type="region of interest" description="Disordered" evidence="1">
    <location>
        <begin position="82"/>
        <end position="122"/>
    </location>
</feature>
<comment type="caution">
    <text evidence="2">The sequence shown here is derived from an EMBL/GenBank/DDBJ whole genome shotgun (WGS) entry which is preliminary data.</text>
</comment>
<dbReference type="Proteomes" id="UP001165060">
    <property type="component" value="Unassembled WGS sequence"/>
</dbReference>
<protein>
    <submittedName>
        <fullName evidence="2">Uncharacterized protein</fullName>
    </submittedName>
</protein>